<dbReference type="PANTHER" id="PTHR10736">
    <property type="entry name" value="BESTROPHIN"/>
    <property type="match status" value="1"/>
</dbReference>
<dbReference type="EMBL" id="JACEEZ010021522">
    <property type="protein sequence ID" value="KAG0713386.1"/>
    <property type="molecule type" value="Genomic_DNA"/>
</dbReference>
<keyword evidence="6" id="KW-0813">Transport</keyword>
<evidence type="ECO:0000256" key="5">
    <source>
        <dbReference type="ARBA" id="ARBA00034769"/>
    </source>
</evidence>
<dbReference type="InterPro" id="IPR021134">
    <property type="entry name" value="Bestrophin-like"/>
</dbReference>
<feature type="transmembrane region" description="Helical" evidence="6">
    <location>
        <begin position="72"/>
        <end position="92"/>
    </location>
</feature>
<dbReference type="GO" id="GO:0005886">
    <property type="term" value="C:plasma membrane"/>
    <property type="evidence" value="ECO:0007669"/>
    <property type="project" value="UniProtKB-SubCell"/>
</dbReference>
<evidence type="ECO:0000313" key="8">
    <source>
        <dbReference type="Proteomes" id="UP000770661"/>
    </source>
</evidence>
<comment type="caution">
    <text evidence="7">The sequence shown here is derived from an EMBL/GenBank/DDBJ whole genome shotgun (WGS) entry which is preliminary data.</text>
</comment>
<accession>A0A8J5CHV6</accession>
<evidence type="ECO:0000313" key="7">
    <source>
        <dbReference type="EMBL" id="KAG0713386.1"/>
    </source>
</evidence>
<keyword evidence="8" id="KW-1185">Reference proteome</keyword>
<keyword evidence="6" id="KW-1003">Cell membrane</keyword>
<comment type="subcellular location">
    <subcellularLocation>
        <location evidence="6">Cell membrane</location>
        <topology evidence="6">Multi-pass membrane protein</topology>
    </subcellularLocation>
    <subcellularLocation>
        <location evidence="1">Membrane</location>
    </subcellularLocation>
</comment>
<dbReference type="Pfam" id="PF01062">
    <property type="entry name" value="Bestrophin"/>
    <property type="match status" value="1"/>
</dbReference>
<keyword evidence="4 6" id="KW-0472">Membrane</keyword>
<evidence type="ECO:0000256" key="1">
    <source>
        <dbReference type="ARBA" id="ARBA00004370"/>
    </source>
</evidence>
<evidence type="ECO:0000256" key="4">
    <source>
        <dbReference type="ARBA" id="ARBA00023136"/>
    </source>
</evidence>
<evidence type="ECO:0000256" key="3">
    <source>
        <dbReference type="ARBA" id="ARBA00022989"/>
    </source>
</evidence>
<dbReference type="GO" id="GO:0005254">
    <property type="term" value="F:chloride channel activity"/>
    <property type="evidence" value="ECO:0007669"/>
    <property type="project" value="UniProtKB-KW"/>
</dbReference>
<sequence length="222" mass="24840">MAALPKYSDVGRGGVFSTHSLIIILFVRSLIMNGECSFLLVISLTVSTIYVHRTSSEVFEKVTLHVSHFRNLIPISFVLGFYVSVIVTRWWGMYVSMPWPDTLAILLANHIHGQLSGEYGMGYCYGNIKTHKPGNKLRPIISQIPTPTYHLAKKLCVILTPYTPNAYSLQSALEFLDLLKTHNASGAIASLDVESLFTNVPVDRTINYIIDRVYNNDSYPLA</sequence>
<gene>
    <name evidence="7" type="primary">BEST1</name>
    <name evidence="7" type="ORF">GWK47_016320</name>
</gene>
<reference evidence="7" key="1">
    <citation type="submission" date="2020-07" db="EMBL/GenBank/DDBJ databases">
        <title>The High-quality genome of the commercially important snow crab, Chionoecetes opilio.</title>
        <authorList>
            <person name="Jeong J.-H."/>
            <person name="Ryu S."/>
        </authorList>
    </citation>
    <scope>NUCLEOTIDE SEQUENCE</scope>
    <source>
        <strain evidence="7">MADBK_172401_WGS</strain>
        <tissue evidence="7">Digestive gland</tissue>
    </source>
</reference>
<keyword evidence="6" id="KW-0869">Chloride channel</keyword>
<dbReference type="InterPro" id="IPR000615">
    <property type="entry name" value="Bestrophin"/>
</dbReference>
<comment type="function">
    <text evidence="6">Forms chloride channels.</text>
</comment>
<keyword evidence="6" id="KW-0407">Ion channel</keyword>
<dbReference type="Proteomes" id="UP000770661">
    <property type="component" value="Unassembled WGS sequence"/>
</dbReference>
<keyword evidence="2 6" id="KW-0812">Transmembrane</keyword>
<keyword evidence="6" id="KW-0406">Ion transport</keyword>
<keyword evidence="6" id="KW-0868">Chloride</keyword>
<name>A0A8J5CHV6_CHIOP</name>
<dbReference type="AlphaFoldDB" id="A0A8J5CHV6"/>
<dbReference type="PANTHER" id="PTHR10736:SF65">
    <property type="entry name" value="BESTROPHIN 1, ISOFORM C-RELATED"/>
    <property type="match status" value="1"/>
</dbReference>
<dbReference type="OrthoDB" id="201595at2759"/>
<comment type="similarity">
    <text evidence="5 6">Belongs to the anion channel-forming bestrophin (TC 1.A.46) family. Calcium-sensitive chloride channel subfamily.</text>
</comment>
<protein>
    <recommendedName>
        <fullName evidence="6">Bestrophin homolog</fullName>
    </recommendedName>
</protein>
<dbReference type="GO" id="GO:0034707">
    <property type="term" value="C:chloride channel complex"/>
    <property type="evidence" value="ECO:0007669"/>
    <property type="project" value="UniProtKB-KW"/>
</dbReference>
<evidence type="ECO:0000256" key="2">
    <source>
        <dbReference type="ARBA" id="ARBA00022692"/>
    </source>
</evidence>
<evidence type="ECO:0000256" key="6">
    <source>
        <dbReference type="RuleBase" id="RU363126"/>
    </source>
</evidence>
<feature type="transmembrane region" description="Helical" evidence="6">
    <location>
        <begin position="20"/>
        <end position="51"/>
    </location>
</feature>
<proteinExistence type="inferred from homology"/>
<organism evidence="7 8">
    <name type="scientific">Chionoecetes opilio</name>
    <name type="common">Atlantic snow crab</name>
    <name type="synonym">Cancer opilio</name>
    <dbReference type="NCBI Taxonomy" id="41210"/>
    <lineage>
        <taxon>Eukaryota</taxon>
        <taxon>Metazoa</taxon>
        <taxon>Ecdysozoa</taxon>
        <taxon>Arthropoda</taxon>
        <taxon>Crustacea</taxon>
        <taxon>Multicrustacea</taxon>
        <taxon>Malacostraca</taxon>
        <taxon>Eumalacostraca</taxon>
        <taxon>Eucarida</taxon>
        <taxon>Decapoda</taxon>
        <taxon>Pleocyemata</taxon>
        <taxon>Brachyura</taxon>
        <taxon>Eubrachyura</taxon>
        <taxon>Majoidea</taxon>
        <taxon>Majidae</taxon>
        <taxon>Chionoecetes</taxon>
    </lineage>
</organism>
<keyword evidence="3 6" id="KW-1133">Transmembrane helix</keyword>